<keyword evidence="3" id="KW-0413">Isomerase</keyword>
<dbReference type="STRING" id="6280.A0A0N4THL3"/>
<accession>A0A0N4THL3</accession>
<evidence type="ECO:0000256" key="2">
    <source>
        <dbReference type="ARBA" id="ARBA00022842"/>
    </source>
</evidence>
<keyword evidence="1" id="KW-0479">Metal-binding</keyword>
<dbReference type="WBParaSite" id="BPAG_0000770201-mRNA-1">
    <property type="protein sequence ID" value="BPAG_0000770201-mRNA-1"/>
    <property type="gene ID" value="BPAG_0000770201"/>
</dbReference>
<evidence type="ECO:0000313" key="6">
    <source>
        <dbReference type="WBParaSite" id="BPAG_0000770201-mRNA-1"/>
    </source>
</evidence>
<evidence type="ECO:0000256" key="3">
    <source>
        <dbReference type="ARBA" id="ARBA00023235"/>
    </source>
</evidence>
<keyword evidence="2" id="KW-0460">Magnesium</keyword>
<proteinExistence type="predicted"/>
<dbReference type="SUPFAM" id="SSF55957">
    <property type="entry name" value="Phosphoglucomutase, C-terminal domain"/>
    <property type="match status" value="1"/>
</dbReference>
<protein>
    <submittedName>
        <fullName evidence="6">DUF3471 domain-containing protein</fullName>
    </submittedName>
</protein>
<dbReference type="AlphaFoldDB" id="A0A0N4THL3"/>
<dbReference type="InterPro" id="IPR036900">
    <property type="entry name" value="A-D-PHexomutase_C_sf"/>
</dbReference>
<dbReference type="GO" id="GO:0005829">
    <property type="term" value="C:cytosol"/>
    <property type="evidence" value="ECO:0007669"/>
    <property type="project" value="TreeGrafter"/>
</dbReference>
<dbReference type="GO" id="GO:0004614">
    <property type="term" value="F:phosphoglucomutase activity"/>
    <property type="evidence" value="ECO:0007669"/>
    <property type="project" value="InterPro"/>
</dbReference>
<dbReference type="PANTHER" id="PTHR22573:SF2">
    <property type="entry name" value="PHOSPHOGLUCOMUTASE"/>
    <property type="match status" value="1"/>
</dbReference>
<sequence>MTFIESQMQAFVGQKFTANEKSFIVKYADNFAYTDPVDGSVSQKQGIRILFEDGSRTVFRLSGTGS</sequence>
<evidence type="ECO:0000313" key="4">
    <source>
        <dbReference type="EMBL" id="VDN88851.1"/>
    </source>
</evidence>
<dbReference type="Pfam" id="PF24947">
    <property type="entry name" value="PGM1_C_vert_fung"/>
    <property type="match status" value="1"/>
</dbReference>
<evidence type="ECO:0000313" key="5">
    <source>
        <dbReference type="Proteomes" id="UP000278627"/>
    </source>
</evidence>
<name>A0A0N4THL3_BRUPA</name>
<dbReference type="EMBL" id="UZAD01009113">
    <property type="protein sequence ID" value="VDN88851.1"/>
    <property type="molecule type" value="Genomic_DNA"/>
</dbReference>
<gene>
    <name evidence="4" type="ORF">BPAG_LOCUS7665</name>
</gene>
<dbReference type="Proteomes" id="UP000278627">
    <property type="component" value="Unassembled WGS sequence"/>
</dbReference>
<reference evidence="6" key="1">
    <citation type="submission" date="2017-02" db="UniProtKB">
        <authorList>
            <consortium name="WormBaseParasite"/>
        </authorList>
    </citation>
    <scope>IDENTIFICATION</scope>
</reference>
<reference evidence="4 5" key="2">
    <citation type="submission" date="2018-11" db="EMBL/GenBank/DDBJ databases">
        <authorList>
            <consortium name="Pathogen Informatics"/>
        </authorList>
    </citation>
    <scope>NUCLEOTIDE SEQUENCE [LARGE SCALE GENOMIC DNA]</scope>
</reference>
<dbReference type="PANTHER" id="PTHR22573">
    <property type="entry name" value="PHOSPHOHEXOMUTASE FAMILY MEMBER"/>
    <property type="match status" value="1"/>
</dbReference>
<dbReference type="GO" id="GO:0005975">
    <property type="term" value="P:carbohydrate metabolic process"/>
    <property type="evidence" value="ECO:0007669"/>
    <property type="project" value="InterPro"/>
</dbReference>
<evidence type="ECO:0000256" key="1">
    <source>
        <dbReference type="ARBA" id="ARBA00022723"/>
    </source>
</evidence>
<keyword evidence="5" id="KW-1185">Reference proteome</keyword>
<organism evidence="6">
    <name type="scientific">Brugia pahangi</name>
    <name type="common">Filarial nematode worm</name>
    <dbReference type="NCBI Taxonomy" id="6280"/>
    <lineage>
        <taxon>Eukaryota</taxon>
        <taxon>Metazoa</taxon>
        <taxon>Ecdysozoa</taxon>
        <taxon>Nematoda</taxon>
        <taxon>Chromadorea</taxon>
        <taxon>Rhabditida</taxon>
        <taxon>Spirurina</taxon>
        <taxon>Spiruromorpha</taxon>
        <taxon>Filarioidea</taxon>
        <taxon>Onchocercidae</taxon>
        <taxon>Brugia</taxon>
    </lineage>
</organism>
<dbReference type="InterPro" id="IPR045244">
    <property type="entry name" value="PGM"/>
</dbReference>
<dbReference type="Gene3D" id="3.30.310.50">
    <property type="entry name" value="Alpha-D-phosphohexomutase, C-terminal domain"/>
    <property type="match status" value="1"/>
</dbReference>
<dbReference type="GO" id="GO:0046872">
    <property type="term" value="F:metal ion binding"/>
    <property type="evidence" value="ECO:0007669"/>
    <property type="project" value="UniProtKB-KW"/>
</dbReference>